<dbReference type="OrthoDB" id="10509225at2759"/>
<keyword evidence="1" id="KW-0175">Coiled coil</keyword>
<dbReference type="AlphaFoldDB" id="K5X7U3"/>
<protein>
    <submittedName>
        <fullName evidence="3">Uncharacterized protein</fullName>
    </submittedName>
</protein>
<feature type="region of interest" description="Disordered" evidence="2">
    <location>
        <begin position="185"/>
        <end position="233"/>
    </location>
</feature>
<dbReference type="EMBL" id="JH930469">
    <property type="protein sequence ID" value="EKM58917.1"/>
    <property type="molecule type" value="Genomic_DNA"/>
</dbReference>
<dbReference type="GO" id="GO:0003682">
    <property type="term" value="F:chromatin binding"/>
    <property type="evidence" value="ECO:0007669"/>
    <property type="project" value="TreeGrafter"/>
</dbReference>
<organism evidence="3 4">
    <name type="scientific">Phanerochaete carnosa (strain HHB-10118-sp)</name>
    <name type="common">White-rot fungus</name>
    <name type="synonym">Peniophora carnosa</name>
    <dbReference type="NCBI Taxonomy" id="650164"/>
    <lineage>
        <taxon>Eukaryota</taxon>
        <taxon>Fungi</taxon>
        <taxon>Dikarya</taxon>
        <taxon>Basidiomycota</taxon>
        <taxon>Agaricomycotina</taxon>
        <taxon>Agaricomycetes</taxon>
        <taxon>Polyporales</taxon>
        <taxon>Phanerochaetaceae</taxon>
        <taxon>Phanerochaete</taxon>
    </lineage>
</organism>
<dbReference type="RefSeq" id="XP_007391505.1">
    <property type="nucleotide sequence ID" value="XM_007391443.1"/>
</dbReference>
<gene>
    <name evidence="3" type="ORF">PHACADRAFT_249033</name>
</gene>
<dbReference type="GO" id="GO:0000793">
    <property type="term" value="C:condensed chromosome"/>
    <property type="evidence" value="ECO:0007669"/>
    <property type="project" value="TreeGrafter"/>
</dbReference>
<feature type="region of interest" description="Disordered" evidence="2">
    <location>
        <begin position="422"/>
        <end position="452"/>
    </location>
</feature>
<evidence type="ECO:0000313" key="4">
    <source>
        <dbReference type="Proteomes" id="UP000008370"/>
    </source>
</evidence>
<keyword evidence="4" id="KW-1185">Reference proteome</keyword>
<dbReference type="GO" id="GO:0007076">
    <property type="term" value="P:mitotic chromosome condensation"/>
    <property type="evidence" value="ECO:0007669"/>
    <property type="project" value="TreeGrafter"/>
</dbReference>
<evidence type="ECO:0000256" key="1">
    <source>
        <dbReference type="SAM" id="Coils"/>
    </source>
</evidence>
<dbReference type="GO" id="GO:0000796">
    <property type="term" value="C:condensin complex"/>
    <property type="evidence" value="ECO:0007669"/>
    <property type="project" value="TreeGrafter"/>
</dbReference>
<dbReference type="Proteomes" id="UP000008370">
    <property type="component" value="Unassembled WGS sequence"/>
</dbReference>
<dbReference type="InParanoid" id="K5X7U3"/>
<dbReference type="KEGG" id="pco:PHACADRAFT_249033"/>
<evidence type="ECO:0000313" key="3">
    <source>
        <dbReference type="EMBL" id="EKM58917.1"/>
    </source>
</evidence>
<feature type="coiled-coil region" evidence="1">
    <location>
        <begin position="15"/>
        <end position="107"/>
    </location>
</feature>
<dbReference type="PANTHER" id="PTHR43941:SF1">
    <property type="entry name" value="STRUCTURAL MAINTENANCE OF CHROMOSOMES PROTEIN 2"/>
    <property type="match status" value="1"/>
</dbReference>
<dbReference type="HOGENOM" id="CLU_605664_0_0_1"/>
<evidence type="ECO:0000256" key="2">
    <source>
        <dbReference type="SAM" id="MobiDB-lite"/>
    </source>
</evidence>
<proteinExistence type="predicted"/>
<feature type="compositionally biased region" description="Basic and acidic residues" evidence="2">
    <location>
        <begin position="191"/>
        <end position="208"/>
    </location>
</feature>
<dbReference type="GeneID" id="18914539"/>
<dbReference type="GO" id="GO:0000785">
    <property type="term" value="C:chromatin"/>
    <property type="evidence" value="ECO:0007669"/>
    <property type="project" value="TreeGrafter"/>
</dbReference>
<sequence>MEELSKDPELAPSLVKLLSEKLAHTRKALDQAKQENQDLRDENTQLRAQKADAFASASAEGDVGLRGDMLQELERVREVLAEKTAQLEELCGENENMDAELNHYRSKNSFVLTDEVIKDAKPLTSCLARLCPARNDVRKLHQQVQELQERISQQDAASRDKELELQEKLDKATAKKNKYKAKLQSITEANEAQKRDVEPPVDVPREPTKAVAQQDTKNTESKDEKENNEDKEDVDIHRCCLSPNRRLINLPKEVSRISTAGNFFFRPGSTVMIYPHGDGKDVRILGSTSVCDPATSPFAWTPSGNNLAKMVGNIRELFYLAGPRDVRYLGTYRCVTAGIYSSNEFRQLQNQVKEDIVNHSIAGGLWATRGLTDATKSAIHKAYTKGLAEVEFVHLVFDNFNYEYFNALLKLKEADEKVHHATKTSQKRKFGQDAATEDSSVQKLSKKCKMAK</sequence>
<reference evidence="3 4" key="1">
    <citation type="journal article" date="2012" name="BMC Genomics">
        <title>Comparative genomics of the white-rot fungi, Phanerochaete carnosa and P. chrysosporium, to elucidate the genetic basis of the distinct wood types they colonize.</title>
        <authorList>
            <person name="Suzuki H."/>
            <person name="MacDonald J."/>
            <person name="Syed K."/>
            <person name="Salamov A."/>
            <person name="Hori C."/>
            <person name="Aerts A."/>
            <person name="Henrissat B."/>
            <person name="Wiebenga A."/>
            <person name="vanKuyk P.A."/>
            <person name="Barry K."/>
            <person name="Lindquist E."/>
            <person name="LaButti K."/>
            <person name="Lapidus A."/>
            <person name="Lucas S."/>
            <person name="Coutinho P."/>
            <person name="Gong Y."/>
            <person name="Samejima M."/>
            <person name="Mahadevan R."/>
            <person name="Abou-Zaid M."/>
            <person name="de Vries R.P."/>
            <person name="Igarashi K."/>
            <person name="Yadav J.S."/>
            <person name="Grigoriev I.V."/>
            <person name="Master E.R."/>
        </authorList>
    </citation>
    <scope>NUCLEOTIDE SEQUENCE [LARGE SCALE GENOMIC DNA]</scope>
    <source>
        <strain evidence="3 4">HHB-10118-sp</strain>
    </source>
</reference>
<accession>K5X7U3</accession>
<name>K5X7U3_PHACS</name>
<dbReference type="PANTHER" id="PTHR43941">
    <property type="entry name" value="STRUCTURAL MAINTENANCE OF CHROMOSOMES PROTEIN 2"/>
    <property type="match status" value="1"/>
</dbReference>